<protein>
    <recommendedName>
        <fullName evidence="2">GAF domain-containing protein</fullName>
    </recommendedName>
</protein>
<keyword evidence="4" id="KW-1185">Reference proteome</keyword>
<feature type="coiled-coil region" evidence="1">
    <location>
        <begin position="75"/>
        <end position="106"/>
    </location>
</feature>
<gene>
    <name evidence="3" type="ORF">Vbra_15274</name>
</gene>
<evidence type="ECO:0000256" key="1">
    <source>
        <dbReference type="SAM" id="Coils"/>
    </source>
</evidence>
<reference evidence="3 4" key="1">
    <citation type="submission" date="2014-11" db="EMBL/GenBank/DDBJ databases">
        <authorList>
            <person name="Zhu J."/>
            <person name="Qi W."/>
            <person name="Song R."/>
        </authorList>
    </citation>
    <scope>NUCLEOTIDE SEQUENCE [LARGE SCALE GENOMIC DNA]</scope>
</reference>
<dbReference type="Proteomes" id="UP000041254">
    <property type="component" value="Unassembled WGS sequence"/>
</dbReference>
<keyword evidence="1" id="KW-0175">Coiled coil</keyword>
<dbReference type="EMBL" id="CDMY01000428">
    <property type="protein sequence ID" value="CEM11921.1"/>
    <property type="molecule type" value="Genomic_DNA"/>
</dbReference>
<dbReference type="InterPro" id="IPR003018">
    <property type="entry name" value="GAF"/>
</dbReference>
<evidence type="ECO:0000259" key="2">
    <source>
        <dbReference type="SMART" id="SM00065"/>
    </source>
</evidence>
<accession>A0A0G4FFE5</accession>
<dbReference type="AlphaFoldDB" id="A0A0G4FFE5"/>
<dbReference type="STRING" id="1169540.A0A0G4FFE5"/>
<proteinExistence type="predicted"/>
<dbReference type="Pfam" id="PF01590">
    <property type="entry name" value="GAF"/>
    <property type="match status" value="1"/>
</dbReference>
<dbReference type="InParanoid" id="A0A0G4FFE5"/>
<evidence type="ECO:0000313" key="3">
    <source>
        <dbReference type="EMBL" id="CEM11921.1"/>
    </source>
</evidence>
<dbReference type="Gene3D" id="3.30.450.40">
    <property type="match status" value="1"/>
</dbReference>
<dbReference type="VEuPathDB" id="CryptoDB:Vbra_15274"/>
<dbReference type="SUPFAM" id="SSF55781">
    <property type="entry name" value="GAF domain-like"/>
    <property type="match status" value="1"/>
</dbReference>
<dbReference type="InterPro" id="IPR029016">
    <property type="entry name" value="GAF-like_dom_sf"/>
</dbReference>
<dbReference type="SMART" id="SM00065">
    <property type="entry name" value="GAF"/>
    <property type="match status" value="1"/>
</dbReference>
<dbReference type="OrthoDB" id="74705at2759"/>
<evidence type="ECO:0000313" key="4">
    <source>
        <dbReference type="Proteomes" id="UP000041254"/>
    </source>
</evidence>
<feature type="domain" description="GAF" evidence="2">
    <location>
        <begin position="354"/>
        <end position="530"/>
    </location>
</feature>
<name>A0A0G4FFE5_VITBC</name>
<organism evidence="3 4">
    <name type="scientific">Vitrella brassicaformis (strain CCMP3155)</name>
    <dbReference type="NCBI Taxonomy" id="1169540"/>
    <lineage>
        <taxon>Eukaryota</taxon>
        <taxon>Sar</taxon>
        <taxon>Alveolata</taxon>
        <taxon>Colpodellida</taxon>
        <taxon>Vitrellaceae</taxon>
        <taxon>Vitrella</taxon>
    </lineage>
</organism>
<sequence>MDPVDQIAYLQSVLAKQKKQTDHAVALLRAFELPRDFTGKAGRDATMRMLLAKIADSIEESAAEAVELFRCKLIIAKQRQEMSDHLLQLEDLMRELTREKSENTAKTTALRSYASSSVVELSKRNAERFKNDRMKKQLDLLHQCIDHVTKLDTPLTLPSTSVQPRPPLHSTSSVLGVSNVCLPGERLPQNNLDVFRKMRVALLYILRQNSVLSSNVRLMAKSRAMLEAKIQSMQFEMKKMANTIKEGATSGGGVSSPTARRALTSALRHSSSKHSEFRGYEPIAPGIHGIQRDFLNFLYAGGGYLRTRFLDELSIKQQRAAIAGLCIDWYAYVTRDGLLRSMVDGLDRVLQITDINLAFAAIIKEIRKALQCDRVTVWMVDEENGDMWTLKFSTGLVGSELRIPLGVGLAGVAYESGEAVNVPDAYEDERFNRTVDLQTGYRTRSVLCLPIVRIKDAPSVPPAHIQRAGSGAFDRSMTQQSMTSTQVVAIIQCINKFAGPFTEEDIFLLSFFAPVATNAVFNCQRSAAAEWLIMRKEMLFNMADEMSRNCYALPDILNAIHYWMDTIFKVADCQLCLIGKKSLQRCHRAQKEEEEPFCPSAAEPDRRRGSGLLVEPKPLCGLVAQCAATRLPSTAVNAKEDPAFSRLVDLHLDGAVTHSYPVFLSPETQHKVIAVLQFTIKQRQSQFVQMQLGGFDPSIPRHQEILKRMLRLLSNYMQRLVLNDPQFAGFF</sequence>
<dbReference type="OMA" id="NMADEMS"/>